<keyword evidence="1" id="KW-1185">Reference proteome</keyword>
<organism evidence="1 2">
    <name type="scientific">Coffea arabica</name>
    <name type="common">Arabian coffee</name>
    <dbReference type="NCBI Taxonomy" id="13443"/>
    <lineage>
        <taxon>Eukaryota</taxon>
        <taxon>Viridiplantae</taxon>
        <taxon>Streptophyta</taxon>
        <taxon>Embryophyta</taxon>
        <taxon>Tracheophyta</taxon>
        <taxon>Spermatophyta</taxon>
        <taxon>Magnoliopsida</taxon>
        <taxon>eudicotyledons</taxon>
        <taxon>Gunneridae</taxon>
        <taxon>Pentapetalae</taxon>
        <taxon>asterids</taxon>
        <taxon>lamiids</taxon>
        <taxon>Gentianales</taxon>
        <taxon>Rubiaceae</taxon>
        <taxon>Ixoroideae</taxon>
        <taxon>Gardenieae complex</taxon>
        <taxon>Bertiereae - Coffeeae clade</taxon>
        <taxon>Coffeeae</taxon>
        <taxon>Coffea</taxon>
    </lineage>
</organism>
<gene>
    <name evidence="2" type="primary">LOC113734528</name>
</gene>
<dbReference type="PANTHER" id="PTHR31170">
    <property type="entry name" value="BNAC04G53230D PROTEIN"/>
    <property type="match status" value="1"/>
</dbReference>
<sequence>MNFIHQLPSQFHKINEMAYERQVVSIGPYHRGKPKLKKMEEHKVRYLNMLLLRRKESNAKKYVEAMAELQEEAKTSRLYFGGLWLDFLRESWRELGRRSADTPWFALGRSGAVTKTSYADEINLSDGDFVEMLCLDGCFVIEFLRKLCQPKLYSENDPIFQMSWLISATKRDLILFENQLPFVVLQKLFDMTKLRGEEENLNDLAIRHLSSLVPGSYPGQSSHSTIPAGYKAVHLLDLMHKNFTASFSNTFRDLKHEPTKTLLQKPVIELVHIGTKFKRAINSESLLHITFKNGVVKIPPLFVDDHTESIFRNLIAYEQYMSKPFETRRYVTDYISFMDLLIDSPSDVEKLRNSDIIRHGLGNDKAVSVVFNKLSSGVSNEVPFCYDEIFVEMEKYYRYRILRAYLMQKYFHTPWSIISRLAAIVMKIKVS</sequence>
<accession>A0ABM4X5S9</accession>
<dbReference type="InterPro" id="IPR004158">
    <property type="entry name" value="DUF247_pln"/>
</dbReference>
<proteinExistence type="predicted"/>
<dbReference type="GeneID" id="113734528"/>
<reference evidence="2" key="1">
    <citation type="submission" date="2025-08" db="UniProtKB">
        <authorList>
            <consortium name="RefSeq"/>
        </authorList>
    </citation>
    <scope>IDENTIFICATION</scope>
    <source>
        <tissue evidence="2">Leaves</tissue>
    </source>
</reference>
<dbReference type="RefSeq" id="XP_071939391.1">
    <property type="nucleotide sequence ID" value="XM_072083290.1"/>
</dbReference>
<evidence type="ECO:0000313" key="2">
    <source>
        <dbReference type="RefSeq" id="XP_071939391.1"/>
    </source>
</evidence>
<dbReference type="Pfam" id="PF03140">
    <property type="entry name" value="DUF247"/>
    <property type="match status" value="1"/>
</dbReference>
<protein>
    <submittedName>
        <fullName evidence="2">UPF0481 protein At3g47200</fullName>
    </submittedName>
</protein>
<dbReference type="Proteomes" id="UP001652660">
    <property type="component" value="Chromosome 3c"/>
</dbReference>
<name>A0ABM4X5S9_COFAR</name>
<dbReference type="PANTHER" id="PTHR31170:SF25">
    <property type="entry name" value="BNAA09G04570D PROTEIN"/>
    <property type="match status" value="1"/>
</dbReference>
<evidence type="ECO:0000313" key="1">
    <source>
        <dbReference type="Proteomes" id="UP001652660"/>
    </source>
</evidence>